<protein>
    <recommendedName>
        <fullName evidence="5">J domain-containing protein</fullName>
    </recommendedName>
</protein>
<dbReference type="InterPro" id="IPR036869">
    <property type="entry name" value="J_dom_sf"/>
</dbReference>
<evidence type="ECO:0000256" key="3">
    <source>
        <dbReference type="ARBA" id="ARBA00037096"/>
    </source>
</evidence>
<sequence length="558" mass="63921">MSDDDSAIESGLSRLRSIRQDKKLEEFYSSINKDFKPVIDTQKNRSHVERLSGKNAFWKNLNPYRVLMLPETASDEDIRQRYLKFSAMLHPDKCSHPGAREAYEAVVGAYTKLKDPKQKEDCVKLIKGATKSVIKNHQRLISKGMNPDALPNEEDAIEEEIMRVFAQNEQRRRKMEQYYQLYERRDKERLEEKRQKTLQDIKEHREWMNGMEERVNTWRQHQEKMKRRKPDINMDMLTGETDADKRKKKNERDAAIALGEEYKLNWRCSVWILPVLLLLSRLFKQQKKEFSVVWVIGASSGIGKELAIEFASQGKNVILSSRSFQKLEAVRDELVAKSGRDVSCFPVLPVDIEKDESFKNVVSDALQLFGFIDIVVVSSGLGIRAFNDEVTPEIEKKMMQTNFLGPILLVKEVLPSMRSRHSGSIVFISSVQGFLSVPARSSYAAAKHALQGYCESLRAEESENGINVLVVSPAYVKTNHSMNSIRGDGSLYNKMDSTTSKGMDPRVLAKKICRSISRREGILIVAPLYMKLVIVLQYIFPSIVAKMMIRKARKARSG</sequence>
<keyword evidence="7" id="KW-1185">Reference proteome</keyword>
<dbReference type="PANTHER" id="PTHR44196">
    <property type="entry name" value="DEHYDROGENASE/REDUCTASE SDR FAMILY MEMBER 7B"/>
    <property type="match status" value="1"/>
</dbReference>
<evidence type="ECO:0000256" key="4">
    <source>
        <dbReference type="SAM" id="Phobius"/>
    </source>
</evidence>
<evidence type="ECO:0000259" key="5">
    <source>
        <dbReference type="PROSITE" id="PS50076"/>
    </source>
</evidence>
<dbReference type="Pfam" id="PF00226">
    <property type="entry name" value="DnaJ"/>
    <property type="match status" value="1"/>
</dbReference>
<evidence type="ECO:0000313" key="6">
    <source>
        <dbReference type="EMBL" id="CBK23483.2"/>
    </source>
</evidence>
<evidence type="ECO:0000256" key="1">
    <source>
        <dbReference type="ARBA" id="ARBA00006484"/>
    </source>
</evidence>
<dbReference type="SUPFAM" id="SSF46565">
    <property type="entry name" value="Chaperone J-domain"/>
    <property type="match status" value="1"/>
</dbReference>
<keyword evidence="4" id="KW-0472">Membrane</keyword>
<comment type="function">
    <text evidence="3">Putative oxidoreductase.</text>
</comment>
<dbReference type="Proteomes" id="UP000008312">
    <property type="component" value="Unassembled WGS sequence"/>
</dbReference>
<keyword evidence="2" id="KW-0560">Oxidoreductase</keyword>
<organism evidence="6">
    <name type="scientific">Blastocystis hominis</name>
    <dbReference type="NCBI Taxonomy" id="12968"/>
    <lineage>
        <taxon>Eukaryota</taxon>
        <taxon>Sar</taxon>
        <taxon>Stramenopiles</taxon>
        <taxon>Bigyra</taxon>
        <taxon>Opalozoa</taxon>
        <taxon>Opalinata</taxon>
        <taxon>Blastocystidae</taxon>
        <taxon>Blastocystis</taxon>
    </lineage>
</organism>
<reference evidence="6" key="1">
    <citation type="submission" date="2010-02" db="EMBL/GenBank/DDBJ databases">
        <title>Sequencing and annotation of the Blastocystis hominis genome.</title>
        <authorList>
            <person name="Wincker P."/>
        </authorList>
    </citation>
    <scope>NUCLEOTIDE SEQUENCE</scope>
    <source>
        <strain evidence="6">Singapore isolate B</strain>
    </source>
</reference>
<dbReference type="InterPro" id="IPR001623">
    <property type="entry name" value="DnaJ_domain"/>
</dbReference>
<name>D8M6R5_BLAHO</name>
<dbReference type="InParanoid" id="D8M6R5"/>
<dbReference type="OrthoDB" id="5307821at2759"/>
<dbReference type="PROSITE" id="PS00061">
    <property type="entry name" value="ADH_SHORT"/>
    <property type="match status" value="1"/>
</dbReference>
<dbReference type="InterPro" id="IPR020904">
    <property type="entry name" value="Sc_DH/Rdtase_CS"/>
</dbReference>
<dbReference type="CDD" id="cd06257">
    <property type="entry name" value="DnaJ"/>
    <property type="match status" value="1"/>
</dbReference>
<feature type="transmembrane region" description="Helical" evidence="4">
    <location>
        <begin position="521"/>
        <end position="544"/>
    </location>
</feature>
<dbReference type="GeneID" id="24920458"/>
<keyword evidence="4" id="KW-0812">Transmembrane</keyword>
<dbReference type="AlphaFoldDB" id="D8M6R5"/>
<dbReference type="PANTHER" id="PTHR44196:SF1">
    <property type="entry name" value="DEHYDROGENASE_REDUCTASE SDR FAMILY MEMBER 7B"/>
    <property type="match status" value="1"/>
</dbReference>
<feature type="domain" description="J" evidence="5">
    <location>
        <begin position="62"/>
        <end position="118"/>
    </location>
</feature>
<dbReference type="EMBL" id="FN668661">
    <property type="protein sequence ID" value="CBK23483.2"/>
    <property type="molecule type" value="Genomic_DNA"/>
</dbReference>
<dbReference type="RefSeq" id="XP_012897531.1">
    <property type="nucleotide sequence ID" value="XM_013042077.1"/>
</dbReference>
<dbReference type="Pfam" id="PF00106">
    <property type="entry name" value="adh_short"/>
    <property type="match status" value="1"/>
</dbReference>
<dbReference type="InterPro" id="IPR002347">
    <property type="entry name" value="SDR_fam"/>
</dbReference>
<evidence type="ECO:0000313" key="7">
    <source>
        <dbReference type="Proteomes" id="UP000008312"/>
    </source>
</evidence>
<dbReference type="SUPFAM" id="SSF51735">
    <property type="entry name" value="NAD(P)-binding Rossmann-fold domains"/>
    <property type="match status" value="1"/>
</dbReference>
<evidence type="ECO:0000256" key="2">
    <source>
        <dbReference type="ARBA" id="ARBA00023002"/>
    </source>
</evidence>
<dbReference type="InterPro" id="IPR036291">
    <property type="entry name" value="NAD(P)-bd_dom_sf"/>
</dbReference>
<dbReference type="Gene3D" id="1.10.287.110">
    <property type="entry name" value="DnaJ domain"/>
    <property type="match status" value="1"/>
</dbReference>
<proteinExistence type="inferred from homology"/>
<gene>
    <name evidence="6" type="ORF">GSBLH_T00003355001</name>
</gene>
<dbReference type="PROSITE" id="PS50076">
    <property type="entry name" value="DNAJ_2"/>
    <property type="match status" value="1"/>
</dbReference>
<dbReference type="PRINTS" id="PR00625">
    <property type="entry name" value="JDOMAIN"/>
</dbReference>
<dbReference type="GO" id="GO:0016020">
    <property type="term" value="C:membrane"/>
    <property type="evidence" value="ECO:0007669"/>
    <property type="project" value="TreeGrafter"/>
</dbReference>
<dbReference type="GO" id="GO:0016491">
    <property type="term" value="F:oxidoreductase activity"/>
    <property type="evidence" value="ECO:0007669"/>
    <property type="project" value="UniProtKB-KW"/>
</dbReference>
<keyword evidence="4" id="KW-1133">Transmembrane helix</keyword>
<dbReference type="PRINTS" id="PR00081">
    <property type="entry name" value="GDHRDH"/>
</dbReference>
<dbReference type="SMART" id="SM00271">
    <property type="entry name" value="DnaJ"/>
    <property type="match status" value="1"/>
</dbReference>
<comment type="similarity">
    <text evidence="1">Belongs to the short-chain dehydrogenases/reductases (SDR) family.</text>
</comment>
<dbReference type="Gene3D" id="3.40.50.720">
    <property type="entry name" value="NAD(P)-binding Rossmann-like Domain"/>
    <property type="match status" value="1"/>
</dbReference>
<accession>D8M6R5</accession>